<evidence type="ECO:0000313" key="2">
    <source>
        <dbReference type="EMBL" id="MDO6422606.1"/>
    </source>
</evidence>
<dbReference type="AlphaFoldDB" id="A0AAW7X7K9"/>
<gene>
    <name evidence="2" type="ORF">Q4521_08985</name>
</gene>
<dbReference type="RefSeq" id="WP_280946686.1">
    <property type="nucleotide sequence ID" value="NZ_CP123764.1"/>
</dbReference>
<accession>A0AAW7X7K9</accession>
<comment type="caution">
    <text evidence="2">The sequence shown here is derived from an EMBL/GenBank/DDBJ whole genome shotgun (WGS) entry which is preliminary data.</text>
</comment>
<evidence type="ECO:0000313" key="3">
    <source>
        <dbReference type="Proteomes" id="UP001169760"/>
    </source>
</evidence>
<reference evidence="2" key="1">
    <citation type="submission" date="2023-07" db="EMBL/GenBank/DDBJ databases">
        <title>Genome content predicts the carbon catabolic preferences of heterotrophic bacteria.</title>
        <authorList>
            <person name="Gralka M."/>
        </authorList>
    </citation>
    <scope>NUCLEOTIDE SEQUENCE</scope>
    <source>
        <strain evidence="2">I3M17_2</strain>
    </source>
</reference>
<proteinExistence type="predicted"/>
<organism evidence="2 3">
    <name type="scientific">Saccharophagus degradans</name>
    <dbReference type="NCBI Taxonomy" id="86304"/>
    <lineage>
        <taxon>Bacteria</taxon>
        <taxon>Pseudomonadati</taxon>
        <taxon>Pseudomonadota</taxon>
        <taxon>Gammaproteobacteria</taxon>
        <taxon>Cellvibrionales</taxon>
        <taxon>Cellvibrionaceae</taxon>
        <taxon>Saccharophagus</taxon>
    </lineage>
</organism>
<evidence type="ECO:0008006" key="4">
    <source>
        <dbReference type="Google" id="ProtNLM"/>
    </source>
</evidence>
<feature type="signal peptide" evidence="1">
    <location>
        <begin position="1"/>
        <end position="26"/>
    </location>
</feature>
<dbReference type="Proteomes" id="UP001169760">
    <property type="component" value="Unassembled WGS sequence"/>
</dbReference>
<protein>
    <recommendedName>
        <fullName evidence="4">Lactococcin 972 family bacteriocin</fullName>
    </recommendedName>
</protein>
<evidence type="ECO:0000256" key="1">
    <source>
        <dbReference type="SAM" id="SignalP"/>
    </source>
</evidence>
<feature type="chain" id="PRO_5043902875" description="Lactococcin 972 family bacteriocin" evidence="1">
    <location>
        <begin position="27"/>
        <end position="99"/>
    </location>
</feature>
<name>A0AAW7X7K9_9GAMM</name>
<dbReference type="EMBL" id="JAUOPB010000006">
    <property type="protein sequence ID" value="MDO6422606.1"/>
    <property type="molecule type" value="Genomic_DNA"/>
</dbReference>
<sequence>MKVFVKKNIKALVAGTLALAAVSASAASWTLYYKTHYNYAPSPYEFTNVRGCSWNYVTSYGGSWGVQHLYTANGSCAYGEQQVNYSTGGGYNNTSVYHR</sequence>
<keyword evidence="1" id="KW-0732">Signal</keyword>